<evidence type="ECO:0000313" key="8">
    <source>
        <dbReference type="Proteomes" id="UP000094527"/>
    </source>
</evidence>
<gene>
    <name evidence="7" type="ORF">Ocin01_11622</name>
</gene>
<feature type="zinc finger region" description="C3H1-type" evidence="4">
    <location>
        <begin position="98"/>
        <end position="125"/>
    </location>
</feature>
<evidence type="ECO:0000259" key="6">
    <source>
        <dbReference type="PROSITE" id="PS50103"/>
    </source>
</evidence>
<keyword evidence="8" id="KW-1185">Reference proteome</keyword>
<keyword evidence="2 4" id="KW-0863">Zinc-finger</keyword>
<dbReference type="Proteomes" id="UP000094527">
    <property type="component" value="Unassembled WGS sequence"/>
</dbReference>
<evidence type="ECO:0000256" key="4">
    <source>
        <dbReference type="PROSITE-ProRule" id="PRU00723"/>
    </source>
</evidence>
<feature type="compositionally biased region" description="Low complexity" evidence="5">
    <location>
        <begin position="1"/>
        <end position="13"/>
    </location>
</feature>
<evidence type="ECO:0000256" key="1">
    <source>
        <dbReference type="ARBA" id="ARBA00022723"/>
    </source>
</evidence>
<sequence length="173" mass="19108">MPPKAAPKAAGPSKKTEAKKKEKVIEDKTFGLKNKKGGKQQKFIQQVQKQVHFGGNPSSRKLDQAKEAEKLAKKTGDPNDEILGQIFKPVQKVEKGADPKSILCAFFKQGQCQKGDKCKFSHDLMVERKAERSEPLSPGTSDAAGGRCRKGSPWELGRSRQLTRSSFRPNETT</sequence>
<dbReference type="InterPro" id="IPR000571">
    <property type="entry name" value="Znf_CCCH"/>
</dbReference>
<dbReference type="PROSITE" id="PS50103">
    <property type="entry name" value="ZF_C3H1"/>
    <property type="match status" value="1"/>
</dbReference>
<dbReference type="GO" id="GO:0005829">
    <property type="term" value="C:cytosol"/>
    <property type="evidence" value="ECO:0007669"/>
    <property type="project" value="TreeGrafter"/>
</dbReference>
<feature type="region of interest" description="Disordered" evidence="5">
    <location>
        <begin position="1"/>
        <end position="22"/>
    </location>
</feature>
<dbReference type="GO" id="GO:0008270">
    <property type="term" value="F:zinc ion binding"/>
    <property type="evidence" value="ECO:0007669"/>
    <property type="project" value="UniProtKB-KW"/>
</dbReference>
<dbReference type="OrthoDB" id="278280at2759"/>
<comment type="caution">
    <text evidence="7">The sequence shown here is derived from an EMBL/GenBank/DDBJ whole genome shotgun (WGS) entry which is preliminary data.</text>
</comment>
<dbReference type="InterPro" id="IPR036855">
    <property type="entry name" value="Znf_CCCH_sf"/>
</dbReference>
<dbReference type="SMART" id="SM00356">
    <property type="entry name" value="ZnF_C3H1"/>
    <property type="match status" value="1"/>
</dbReference>
<dbReference type="AlphaFoldDB" id="A0A1D2MQ95"/>
<evidence type="ECO:0000256" key="3">
    <source>
        <dbReference type="ARBA" id="ARBA00022833"/>
    </source>
</evidence>
<protein>
    <submittedName>
        <fullName evidence="7">Zinc finger CCCH domain-containing protein 15</fullName>
    </submittedName>
</protein>
<name>A0A1D2MQ95_ORCCI</name>
<dbReference type="Gene3D" id="4.10.1000.10">
    <property type="entry name" value="Zinc finger, CCCH-type"/>
    <property type="match status" value="1"/>
</dbReference>
<dbReference type="SUPFAM" id="SSF90229">
    <property type="entry name" value="CCCH zinc finger"/>
    <property type="match status" value="1"/>
</dbReference>
<proteinExistence type="predicted"/>
<evidence type="ECO:0000256" key="5">
    <source>
        <dbReference type="SAM" id="MobiDB-lite"/>
    </source>
</evidence>
<organism evidence="7 8">
    <name type="scientific">Orchesella cincta</name>
    <name type="common">Springtail</name>
    <name type="synonym">Podura cincta</name>
    <dbReference type="NCBI Taxonomy" id="48709"/>
    <lineage>
        <taxon>Eukaryota</taxon>
        <taxon>Metazoa</taxon>
        <taxon>Ecdysozoa</taxon>
        <taxon>Arthropoda</taxon>
        <taxon>Hexapoda</taxon>
        <taxon>Collembola</taxon>
        <taxon>Entomobryomorpha</taxon>
        <taxon>Entomobryoidea</taxon>
        <taxon>Orchesellidae</taxon>
        <taxon>Orchesellinae</taxon>
        <taxon>Orchesella</taxon>
    </lineage>
</organism>
<dbReference type="PANTHER" id="PTHR12681:SF0">
    <property type="entry name" value="ZINC FINGER CCCH DOMAIN-CONTAINING PROTEIN 15"/>
    <property type="match status" value="1"/>
</dbReference>
<keyword evidence="3 4" id="KW-0862">Zinc</keyword>
<feature type="compositionally biased region" description="Basic and acidic residues" evidence="5">
    <location>
        <begin position="60"/>
        <end position="77"/>
    </location>
</feature>
<evidence type="ECO:0000313" key="7">
    <source>
        <dbReference type="EMBL" id="ODM95051.1"/>
    </source>
</evidence>
<dbReference type="PANTHER" id="PTHR12681">
    <property type="entry name" value="ZINC FINGER-CONTAINING PROTEIN P48ZNF"/>
    <property type="match status" value="1"/>
</dbReference>
<evidence type="ECO:0000256" key="2">
    <source>
        <dbReference type="ARBA" id="ARBA00022771"/>
    </source>
</evidence>
<feature type="region of interest" description="Disordered" evidence="5">
    <location>
        <begin position="53"/>
        <end position="78"/>
    </location>
</feature>
<feature type="compositionally biased region" description="Polar residues" evidence="5">
    <location>
        <begin position="160"/>
        <end position="173"/>
    </location>
</feature>
<dbReference type="GO" id="GO:0003729">
    <property type="term" value="F:mRNA binding"/>
    <property type="evidence" value="ECO:0007669"/>
    <property type="project" value="TreeGrafter"/>
</dbReference>
<reference evidence="7 8" key="1">
    <citation type="journal article" date="2016" name="Genome Biol. Evol.">
        <title>Gene Family Evolution Reflects Adaptation to Soil Environmental Stressors in the Genome of the Collembolan Orchesella cincta.</title>
        <authorList>
            <person name="Faddeeva-Vakhrusheva A."/>
            <person name="Derks M.F."/>
            <person name="Anvar S.Y."/>
            <person name="Agamennone V."/>
            <person name="Suring W."/>
            <person name="Smit S."/>
            <person name="van Straalen N.M."/>
            <person name="Roelofs D."/>
        </authorList>
    </citation>
    <scope>NUCLEOTIDE SEQUENCE [LARGE SCALE GENOMIC DNA]</scope>
    <source>
        <tissue evidence="7">Mixed pool</tissue>
    </source>
</reference>
<keyword evidence="1 4" id="KW-0479">Metal-binding</keyword>
<accession>A0A1D2MQ95</accession>
<dbReference type="STRING" id="48709.A0A1D2MQ95"/>
<feature type="region of interest" description="Disordered" evidence="5">
    <location>
        <begin position="127"/>
        <end position="173"/>
    </location>
</feature>
<feature type="domain" description="C3H1-type" evidence="6">
    <location>
        <begin position="98"/>
        <end position="125"/>
    </location>
</feature>
<dbReference type="Pfam" id="PF25585">
    <property type="entry name" value="zf-CCCH_DUS3L"/>
    <property type="match status" value="1"/>
</dbReference>
<dbReference type="GO" id="GO:0002181">
    <property type="term" value="P:cytoplasmic translation"/>
    <property type="evidence" value="ECO:0007669"/>
    <property type="project" value="TreeGrafter"/>
</dbReference>
<dbReference type="EMBL" id="LJIJ01000717">
    <property type="protein sequence ID" value="ODM95051.1"/>
    <property type="molecule type" value="Genomic_DNA"/>
</dbReference>